<dbReference type="Proteomes" id="UP000009082">
    <property type="component" value="Unassembled WGS sequence"/>
</dbReference>
<accession>C4V896</accession>
<evidence type="ECO:0000313" key="1">
    <source>
        <dbReference type="EMBL" id="EEQ82553.1"/>
    </source>
</evidence>
<name>C4V896_VAIC1</name>
<reference evidence="2" key="1">
    <citation type="journal article" date="2009" name="PLoS Pathog.">
        <title>Genomic analyses of the microsporidian Nosema ceranae, an emergent pathogen of honey bees.</title>
        <authorList>
            <person name="Cornman R.S."/>
            <person name="Chen Y.P."/>
            <person name="Schatz M.C."/>
            <person name="Street C."/>
            <person name="Zhao Y."/>
            <person name="Desany B."/>
            <person name="Egholm M."/>
            <person name="Hutchison S."/>
            <person name="Pettis J.S."/>
            <person name="Lipkin W.I."/>
            <person name="Evans J.D."/>
        </authorList>
    </citation>
    <scope>NUCLEOTIDE SEQUENCE [LARGE SCALE GENOMIC DNA]</scope>
    <source>
        <strain evidence="2">BRL01</strain>
    </source>
</reference>
<evidence type="ECO:0000313" key="2">
    <source>
        <dbReference type="Proteomes" id="UP000009082"/>
    </source>
</evidence>
<dbReference type="InParanoid" id="C4V896"/>
<dbReference type="AlphaFoldDB" id="C4V896"/>
<organism evidence="2">
    <name type="scientific">Vairimorpha ceranae (strain BRL01)</name>
    <name type="common">Microsporidian parasite</name>
    <name type="synonym">Nosema ceranae</name>
    <dbReference type="NCBI Taxonomy" id="578460"/>
    <lineage>
        <taxon>Eukaryota</taxon>
        <taxon>Fungi</taxon>
        <taxon>Fungi incertae sedis</taxon>
        <taxon>Microsporidia</taxon>
        <taxon>Nosematidae</taxon>
        <taxon>Vairimorpha</taxon>
    </lineage>
</organism>
<dbReference type="VEuPathDB" id="MicrosporidiaDB:NCER_100706"/>
<dbReference type="EMBL" id="ACOL01000045">
    <property type="protein sequence ID" value="EEQ82553.1"/>
    <property type="molecule type" value="Genomic_DNA"/>
</dbReference>
<protein>
    <submittedName>
        <fullName evidence="1">Uncharacterized protein</fullName>
    </submittedName>
</protein>
<dbReference type="HOGENOM" id="CLU_1816346_0_0_1"/>
<gene>
    <name evidence="1" type="ORF">NCER_100706</name>
</gene>
<proteinExistence type="predicted"/>
<dbReference type="KEGG" id="nce:NCER_100706"/>
<sequence length="142" mass="17198">MNLDYLALKKSPFLIKKYVKNMHKLPADLQTKVALYKIVEHDKMKFLHFIPDSLLQTLKIQNDKKLYSLKYFLKVEINDKQLDKLIDLINRQDHLAILYHLDKLSTDISYVFVCRRILKMHKYNEFKDMKFILKIIFMFQKS</sequence>